<evidence type="ECO:0000256" key="1">
    <source>
        <dbReference type="SAM" id="Phobius"/>
    </source>
</evidence>
<keyword evidence="3" id="KW-1185">Reference proteome</keyword>
<reference evidence="2 3" key="1">
    <citation type="submission" date="2014-01" db="EMBL/GenBank/DDBJ databases">
        <title>Comparative genomics of Petrotoga.</title>
        <authorList>
            <person name="Chow K."/>
            <person name="Charchuk R."/>
            <person name="Nesbo C.L."/>
        </authorList>
    </citation>
    <scope>NUCLEOTIDE SEQUENCE [LARGE SCALE GENOMIC DNA]</scope>
    <source>
        <strain evidence="2 3">DSM 16923</strain>
    </source>
</reference>
<comment type="caution">
    <text evidence="2">The sequence shown here is derived from an EMBL/GenBank/DDBJ whole genome shotgun (WGS) entry which is preliminary data.</text>
</comment>
<proteinExistence type="predicted"/>
<feature type="transmembrane region" description="Helical" evidence="1">
    <location>
        <begin position="7"/>
        <end position="30"/>
    </location>
</feature>
<name>A0A2S5EHS0_9BACT</name>
<dbReference type="Proteomes" id="UP000236950">
    <property type="component" value="Unassembled WGS sequence"/>
</dbReference>
<accession>A0A2S5EHS0</accession>
<feature type="transmembrane region" description="Helical" evidence="1">
    <location>
        <begin position="153"/>
        <end position="171"/>
    </location>
</feature>
<feature type="transmembrane region" description="Helical" evidence="1">
    <location>
        <begin position="99"/>
        <end position="123"/>
    </location>
</feature>
<organism evidence="2 3">
    <name type="scientific">Petrotoga halophila DSM 16923</name>
    <dbReference type="NCBI Taxonomy" id="1122953"/>
    <lineage>
        <taxon>Bacteria</taxon>
        <taxon>Thermotogati</taxon>
        <taxon>Thermotogota</taxon>
        <taxon>Thermotogae</taxon>
        <taxon>Petrotogales</taxon>
        <taxon>Petrotogaceae</taxon>
        <taxon>Petrotoga</taxon>
    </lineage>
</organism>
<dbReference type="AlphaFoldDB" id="A0A2S5EHS0"/>
<evidence type="ECO:0008006" key="4">
    <source>
        <dbReference type="Google" id="ProtNLM"/>
    </source>
</evidence>
<protein>
    <recommendedName>
        <fullName evidence="4">Oligosaccharide repeat unit polymerase</fullName>
    </recommendedName>
</protein>
<feature type="transmembrane region" description="Helical" evidence="1">
    <location>
        <begin position="367"/>
        <end position="385"/>
    </location>
</feature>
<feature type="transmembrane region" description="Helical" evidence="1">
    <location>
        <begin position="183"/>
        <end position="211"/>
    </location>
</feature>
<dbReference type="RefSeq" id="WP_169999631.1">
    <property type="nucleotide sequence ID" value="NZ_JALY01000129.1"/>
</dbReference>
<feature type="transmembrane region" description="Helical" evidence="1">
    <location>
        <begin position="223"/>
        <end position="243"/>
    </location>
</feature>
<feature type="transmembrane region" description="Helical" evidence="1">
    <location>
        <begin position="50"/>
        <end position="74"/>
    </location>
</feature>
<keyword evidence="1" id="KW-1133">Transmembrane helix</keyword>
<feature type="transmembrane region" description="Helical" evidence="1">
    <location>
        <begin position="336"/>
        <end position="355"/>
    </location>
</feature>
<keyword evidence="1" id="KW-0812">Transmembrane</keyword>
<evidence type="ECO:0000313" key="2">
    <source>
        <dbReference type="EMBL" id="POZ92696.1"/>
    </source>
</evidence>
<dbReference type="NCBIfam" id="TIGR04370">
    <property type="entry name" value="glyco_rpt_poly"/>
    <property type="match status" value="1"/>
</dbReference>
<dbReference type="EMBL" id="JALY01000129">
    <property type="protein sequence ID" value="POZ92696.1"/>
    <property type="molecule type" value="Genomic_DNA"/>
</dbReference>
<keyword evidence="1" id="KW-0472">Membrane</keyword>
<gene>
    <name evidence="2" type="ORF">AA81_05900</name>
</gene>
<sequence>MKGQRLISPLFIIPILFSLVFLVWIIFFPQFKNEVPGLATVPFYLSASSLFKYVVLFCVFYFFILFGSSFQWYVTNNKNLEYNNEKGKLRYSTFKNKSFINYLFFVLFVIVFLLEMYSLIVMFQNYNLSTLVSKGFQQVAYITLQDEENIWRTFYNLLPIVSAFYFRGFFLEQRNKKNKIITFLIFLISIRLFFSAARQITLIICLIFFLYFVKYKIQNKISVMKLLLILLLLFFLIIFSELFRFGVWNSSTKNISLFSIANINDVTKYIMVAYIGKNVNNAMIFLDSKPTYSMNYAGSGLFDPIINFLGPKDFIPIHDIGPHGTVDFIGLLWVGWGWFSIIVLALLGFLIGFAYKRFILFNTLRSDLLYAIIFPGIISIIRINYFFLNLFIYSFILYIIIDFLLDIK</sequence>
<evidence type="ECO:0000313" key="3">
    <source>
        <dbReference type="Proteomes" id="UP000236950"/>
    </source>
</evidence>